<evidence type="ECO:0000313" key="3">
    <source>
        <dbReference type="Proteomes" id="UP000605148"/>
    </source>
</evidence>
<organism evidence="2 3">
    <name type="scientific">Roseibium aquae</name>
    <dbReference type="NCBI Taxonomy" id="1323746"/>
    <lineage>
        <taxon>Bacteria</taxon>
        <taxon>Pseudomonadati</taxon>
        <taxon>Pseudomonadota</taxon>
        <taxon>Alphaproteobacteria</taxon>
        <taxon>Hyphomicrobiales</taxon>
        <taxon>Stappiaceae</taxon>
        <taxon>Roseibium</taxon>
    </lineage>
</organism>
<proteinExistence type="predicted"/>
<dbReference type="AlphaFoldDB" id="A0A916TA07"/>
<evidence type="ECO:0000256" key="1">
    <source>
        <dbReference type="SAM" id="MobiDB-lite"/>
    </source>
</evidence>
<accession>A0A916TA07</accession>
<dbReference type="EMBL" id="BMFA01000001">
    <property type="protein sequence ID" value="GGB36446.1"/>
    <property type="molecule type" value="Genomic_DNA"/>
</dbReference>
<feature type="region of interest" description="Disordered" evidence="1">
    <location>
        <begin position="16"/>
        <end position="60"/>
    </location>
</feature>
<dbReference type="Proteomes" id="UP000605148">
    <property type="component" value="Unassembled WGS sequence"/>
</dbReference>
<comment type="caution">
    <text evidence="2">The sequence shown here is derived from an EMBL/GenBank/DDBJ whole genome shotgun (WGS) entry which is preliminary data.</text>
</comment>
<sequence>MPAAMALRKNVDVEEKGGMGNGLVMNRGEKDEAGPGRRDCEFNQPPRERPVPPSLLAAIG</sequence>
<feature type="compositionally biased region" description="Basic and acidic residues" evidence="1">
    <location>
        <begin position="27"/>
        <end position="50"/>
    </location>
</feature>
<keyword evidence="3" id="KW-1185">Reference proteome</keyword>
<reference evidence="2" key="2">
    <citation type="submission" date="2020-09" db="EMBL/GenBank/DDBJ databases">
        <authorList>
            <person name="Sun Q."/>
            <person name="Zhou Y."/>
        </authorList>
    </citation>
    <scope>NUCLEOTIDE SEQUENCE</scope>
    <source>
        <strain evidence="2">CGMCC 1.12426</strain>
    </source>
</reference>
<gene>
    <name evidence="2" type="ORF">GCM10011316_05760</name>
</gene>
<protein>
    <submittedName>
        <fullName evidence="2">Uncharacterized protein</fullName>
    </submittedName>
</protein>
<name>A0A916TA07_9HYPH</name>
<reference evidence="2" key="1">
    <citation type="journal article" date="2014" name="Int. J. Syst. Evol. Microbiol.">
        <title>Complete genome sequence of Corynebacterium casei LMG S-19264T (=DSM 44701T), isolated from a smear-ripened cheese.</title>
        <authorList>
            <consortium name="US DOE Joint Genome Institute (JGI-PGF)"/>
            <person name="Walter F."/>
            <person name="Albersmeier A."/>
            <person name="Kalinowski J."/>
            <person name="Ruckert C."/>
        </authorList>
    </citation>
    <scope>NUCLEOTIDE SEQUENCE</scope>
    <source>
        <strain evidence="2">CGMCC 1.12426</strain>
    </source>
</reference>
<evidence type="ECO:0000313" key="2">
    <source>
        <dbReference type="EMBL" id="GGB36446.1"/>
    </source>
</evidence>